<dbReference type="AlphaFoldDB" id="A0AAN7PZL6"/>
<feature type="compositionally biased region" description="Polar residues" evidence="13">
    <location>
        <begin position="551"/>
        <end position="565"/>
    </location>
</feature>
<dbReference type="Pfam" id="PF23202">
    <property type="entry name" value="PAH_ZNF598"/>
    <property type="match status" value="1"/>
</dbReference>
<evidence type="ECO:0000256" key="10">
    <source>
        <dbReference type="ARBA" id="ARBA00022833"/>
    </source>
</evidence>
<dbReference type="EMBL" id="JARPUR010000006">
    <property type="protein sequence ID" value="KAK4873725.1"/>
    <property type="molecule type" value="Genomic_DNA"/>
</dbReference>
<evidence type="ECO:0000259" key="14">
    <source>
        <dbReference type="PROSITE" id="PS50089"/>
    </source>
</evidence>
<evidence type="ECO:0000256" key="5">
    <source>
        <dbReference type="ARBA" id="ARBA00022490"/>
    </source>
</evidence>
<feature type="region of interest" description="Disordered" evidence="13">
    <location>
        <begin position="426"/>
        <end position="465"/>
    </location>
</feature>
<dbReference type="Pfam" id="PF25447">
    <property type="entry name" value="RING_ZNF598"/>
    <property type="match status" value="1"/>
</dbReference>
<dbReference type="GO" id="GO:0008270">
    <property type="term" value="F:zinc ion binding"/>
    <property type="evidence" value="ECO:0007669"/>
    <property type="project" value="UniProtKB-KW"/>
</dbReference>
<comment type="subcellular location">
    <subcellularLocation>
        <location evidence="2">Cytoplasm</location>
    </subcellularLocation>
</comment>
<evidence type="ECO:0000256" key="4">
    <source>
        <dbReference type="ARBA" id="ARBA00012483"/>
    </source>
</evidence>
<name>A0AAN7PZL6_9COLE</name>
<dbReference type="GO" id="GO:0016567">
    <property type="term" value="P:protein ubiquitination"/>
    <property type="evidence" value="ECO:0007669"/>
    <property type="project" value="TreeGrafter"/>
</dbReference>
<feature type="compositionally biased region" description="Polar residues" evidence="13">
    <location>
        <begin position="428"/>
        <end position="461"/>
    </location>
</feature>
<keyword evidence="9 12" id="KW-0863">Zinc-finger</keyword>
<evidence type="ECO:0000256" key="9">
    <source>
        <dbReference type="ARBA" id="ARBA00022771"/>
    </source>
</evidence>
<dbReference type="GO" id="GO:0061630">
    <property type="term" value="F:ubiquitin protein ligase activity"/>
    <property type="evidence" value="ECO:0007669"/>
    <property type="project" value="UniProtKB-EC"/>
</dbReference>
<dbReference type="EC" id="2.3.2.27" evidence="4"/>
<feature type="compositionally biased region" description="Basic and acidic residues" evidence="13">
    <location>
        <begin position="571"/>
        <end position="592"/>
    </location>
</feature>
<feature type="region of interest" description="Disordered" evidence="13">
    <location>
        <begin position="396"/>
        <end position="415"/>
    </location>
</feature>
<dbReference type="InterPro" id="IPR001841">
    <property type="entry name" value="Znf_RING"/>
</dbReference>
<feature type="region of interest" description="Disordered" evidence="13">
    <location>
        <begin position="366"/>
        <end position="387"/>
    </location>
</feature>
<accession>A0AAN7PZL6</accession>
<keyword evidence="6" id="KW-0597">Phosphoprotein</keyword>
<dbReference type="InterPro" id="IPR013083">
    <property type="entry name" value="Znf_RING/FYVE/PHD"/>
</dbReference>
<keyword evidence="10" id="KW-0862">Zinc</keyword>
<reference evidence="17" key="1">
    <citation type="submission" date="2023-01" db="EMBL/GenBank/DDBJ databases">
        <title>Key to firefly adult light organ development and bioluminescence: homeobox transcription factors regulate luciferase expression and transportation to peroxisome.</title>
        <authorList>
            <person name="Fu X."/>
        </authorList>
    </citation>
    <scope>NUCLEOTIDE SEQUENCE [LARGE SCALE GENOMIC DNA]</scope>
</reference>
<keyword evidence="17" id="KW-1185">Reference proteome</keyword>
<evidence type="ECO:0000256" key="6">
    <source>
        <dbReference type="ARBA" id="ARBA00022553"/>
    </source>
</evidence>
<dbReference type="CDD" id="cd16615">
    <property type="entry name" value="RING-HC_ZNF598"/>
    <property type="match status" value="1"/>
</dbReference>
<evidence type="ECO:0000259" key="15">
    <source>
        <dbReference type="PROSITE" id="PS50157"/>
    </source>
</evidence>
<dbReference type="InterPro" id="IPR056437">
    <property type="entry name" value="Znf-C2H2_ZNF598/HEL2"/>
</dbReference>
<keyword evidence="8" id="KW-0479">Metal-binding</keyword>
<comment type="pathway">
    <text evidence="3">Protein modification; protein ubiquitination.</text>
</comment>
<dbReference type="PANTHER" id="PTHR22938">
    <property type="entry name" value="ZINC FINGER PROTEIN 598"/>
    <property type="match status" value="1"/>
</dbReference>
<dbReference type="Proteomes" id="UP001353858">
    <property type="component" value="Unassembled WGS sequence"/>
</dbReference>
<comment type="similarity">
    <text evidence="11">Belongs to the ZNF598/HEL2 family.</text>
</comment>
<dbReference type="PROSITE" id="PS00028">
    <property type="entry name" value="ZINC_FINGER_C2H2_1"/>
    <property type="match status" value="2"/>
</dbReference>
<dbReference type="InterPro" id="IPR041888">
    <property type="entry name" value="RING-HC_ZNF598/HEL2"/>
</dbReference>
<evidence type="ECO:0000313" key="17">
    <source>
        <dbReference type="Proteomes" id="UP001353858"/>
    </source>
</evidence>
<evidence type="ECO:0000256" key="13">
    <source>
        <dbReference type="SAM" id="MobiDB-lite"/>
    </source>
</evidence>
<protein>
    <recommendedName>
        <fullName evidence="4">RING-type E3 ubiquitin transferase</fullName>
        <ecNumber evidence="4">2.3.2.27</ecNumber>
    </recommendedName>
</protein>
<dbReference type="GO" id="GO:0005737">
    <property type="term" value="C:cytoplasm"/>
    <property type="evidence" value="ECO:0007669"/>
    <property type="project" value="UniProtKB-SubCell"/>
</dbReference>
<sequence length="827" mass="94006">MSSNNVANFSESENACVVCFRNVDLFSVGVCDHPVCFECSTRMRVLCNQFECPICRQEMPKVIFTKEVELYNTLKPKVERLNLLDRRYGLYFHSPSIQRRYYRLLDHECYICKRNACSAPFKTFQLLKEHMRRTHELFYCGLCENNLKIFTFERRCYTRVELATHRRKGDTDNTSHRGHPLCEFCETRFMDNDELFRHLRRDHLFCHFCDADGKHQYYSSYNDLRRHYSEEHYLCEEGDCKHEKFTSVFRSDIDLKAHYAAFHSRNLSKAATRQARTLELEFTLAPRARPDAARGGRHFNSSSRQEEEGAVGFDTYYLEPGGPGGGYNDVKLFNPLAAENFPSLNGEPTTIPPRSMSNLTITSKMNPLSEDNFPSLGSSNSAPPRSSAVTITSYSKFNSNSSETTSKPSVSIRGVPKLNSINYPALGESSTSTSGSIKVNLNNNIQDRSTTNKPKSSNVSIHVNHKPNGAVTTHISQSANGPTVSVRPSSMVEAFPALNSEPIPQAQWVSQKQKKPEPKTDKVASAPSLPPTSLSGFPSLSKPVKTEARKSSSAWVNLNSFNSDVKNSNKQKQEKNKDNKNIAKKQDVKTVKPVEASTNDLTKTKKKKNKGGGFNVEEFVDKNMNFDESDYKRVEVEDKSNNEQNSSAKKRSELNIGTLEVSESITSYNEEPPAVSRPPPGFNIKPPPGFHNFPVLNNAISNDLTFTNSTGQSYSIIPRQQFFHPPNFKVRNQVLVEKFKAVLKNSEEIQQFKVYSDMFRVGEIPAEKYYDHCQHFMDSEFNKLFPELLVLLPNVQKQQELYKIHKSLVKTKGLENKIEVTIMKIFR</sequence>
<gene>
    <name evidence="16" type="ORF">RN001_013085</name>
</gene>
<feature type="compositionally biased region" description="Polar residues" evidence="13">
    <location>
        <begin position="396"/>
        <end position="409"/>
    </location>
</feature>
<evidence type="ECO:0000256" key="12">
    <source>
        <dbReference type="PROSITE-ProRule" id="PRU00042"/>
    </source>
</evidence>
<dbReference type="InterPro" id="IPR044288">
    <property type="entry name" value="ZNF598/HEL2"/>
</dbReference>
<dbReference type="GO" id="GO:0043022">
    <property type="term" value="F:ribosome binding"/>
    <property type="evidence" value="ECO:0007669"/>
    <property type="project" value="TreeGrafter"/>
</dbReference>
<dbReference type="InterPro" id="IPR013087">
    <property type="entry name" value="Znf_C2H2_type"/>
</dbReference>
<dbReference type="GO" id="GO:0072344">
    <property type="term" value="P:rescue of stalled ribosome"/>
    <property type="evidence" value="ECO:0007669"/>
    <property type="project" value="InterPro"/>
</dbReference>
<feature type="region of interest" description="Disordered" evidence="13">
    <location>
        <begin position="503"/>
        <end position="595"/>
    </location>
</feature>
<evidence type="ECO:0000256" key="11">
    <source>
        <dbReference type="ARBA" id="ARBA00035113"/>
    </source>
</evidence>
<keyword evidence="7" id="KW-0808">Transferase</keyword>
<dbReference type="PROSITE" id="PS50157">
    <property type="entry name" value="ZINC_FINGER_C2H2_2"/>
    <property type="match status" value="1"/>
</dbReference>
<dbReference type="Gene3D" id="3.30.40.10">
    <property type="entry name" value="Zinc/RING finger domain, C3HC4 (zinc finger)"/>
    <property type="match status" value="1"/>
</dbReference>
<dbReference type="SMART" id="SM00355">
    <property type="entry name" value="ZnF_C2H2"/>
    <property type="match status" value="4"/>
</dbReference>
<proteinExistence type="inferred from homology"/>
<evidence type="ECO:0000256" key="2">
    <source>
        <dbReference type="ARBA" id="ARBA00004496"/>
    </source>
</evidence>
<dbReference type="InterPro" id="IPR057634">
    <property type="entry name" value="PAH_ZNF598/HEL2"/>
</dbReference>
<comment type="caution">
    <text evidence="16">The sequence shown here is derived from an EMBL/GenBank/DDBJ whole genome shotgun (WGS) entry which is preliminary data.</text>
</comment>
<evidence type="ECO:0000256" key="3">
    <source>
        <dbReference type="ARBA" id="ARBA00004906"/>
    </source>
</evidence>
<feature type="compositionally biased region" description="Polar residues" evidence="13">
    <location>
        <begin position="375"/>
        <end position="387"/>
    </location>
</feature>
<dbReference type="SUPFAM" id="SSF57850">
    <property type="entry name" value="RING/U-box"/>
    <property type="match status" value="1"/>
</dbReference>
<dbReference type="PANTHER" id="PTHR22938:SF0">
    <property type="entry name" value="E3 UBIQUITIN-PROTEIN LIGASE ZNF598"/>
    <property type="match status" value="1"/>
</dbReference>
<feature type="domain" description="C2H2-type" evidence="15">
    <location>
        <begin position="110"/>
        <end position="135"/>
    </location>
</feature>
<feature type="domain" description="RING-type" evidence="14">
    <location>
        <begin position="16"/>
        <end position="56"/>
    </location>
</feature>
<comment type="catalytic activity">
    <reaction evidence="1">
        <text>S-ubiquitinyl-[E2 ubiquitin-conjugating enzyme]-L-cysteine + [acceptor protein]-L-lysine = [E2 ubiquitin-conjugating enzyme]-L-cysteine + N(6)-ubiquitinyl-[acceptor protein]-L-lysine.</text>
        <dbReference type="EC" id="2.3.2.27"/>
    </reaction>
</comment>
<feature type="compositionally biased region" description="Low complexity" evidence="13">
    <location>
        <begin position="524"/>
        <end position="535"/>
    </location>
</feature>
<keyword evidence="5" id="KW-0963">Cytoplasm</keyword>
<organism evidence="16 17">
    <name type="scientific">Aquatica leii</name>
    <dbReference type="NCBI Taxonomy" id="1421715"/>
    <lineage>
        <taxon>Eukaryota</taxon>
        <taxon>Metazoa</taxon>
        <taxon>Ecdysozoa</taxon>
        <taxon>Arthropoda</taxon>
        <taxon>Hexapoda</taxon>
        <taxon>Insecta</taxon>
        <taxon>Pterygota</taxon>
        <taxon>Neoptera</taxon>
        <taxon>Endopterygota</taxon>
        <taxon>Coleoptera</taxon>
        <taxon>Polyphaga</taxon>
        <taxon>Elateriformia</taxon>
        <taxon>Elateroidea</taxon>
        <taxon>Lampyridae</taxon>
        <taxon>Luciolinae</taxon>
        <taxon>Aquatica</taxon>
    </lineage>
</organism>
<evidence type="ECO:0000313" key="16">
    <source>
        <dbReference type="EMBL" id="KAK4873725.1"/>
    </source>
</evidence>
<evidence type="ECO:0000256" key="8">
    <source>
        <dbReference type="ARBA" id="ARBA00022723"/>
    </source>
</evidence>
<dbReference type="Pfam" id="PF23230">
    <property type="entry name" value="zf-C2H2_13"/>
    <property type="match status" value="1"/>
</dbReference>
<evidence type="ECO:0000256" key="1">
    <source>
        <dbReference type="ARBA" id="ARBA00000900"/>
    </source>
</evidence>
<evidence type="ECO:0000256" key="7">
    <source>
        <dbReference type="ARBA" id="ARBA00022679"/>
    </source>
</evidence>
<dbReference type="PROSITE" id="PS50089">
    <property type="entry name" value="ZF_RING_2"/>
    <property type="match status" value="1"/>
</dbReference>